<gene>
    <name evidence="2" type="ORF">B0H50_102107</name>
</gene>
<accession>A0ABX5LRE7</accession>
<dbReference type="Proteomes" id="UP000245523">
    <property type="component" value="Unassembled WGS sequence"/>
</dbReference>
<dbReference type="EMBL" id="QGHD01000002">
    <property type="protein sequence ID" value="PWL03935.1"/>
    <property type="molecule type" value="Genomic_DNA"/>
</dbReference>
<evidence type="ECO:0000256" key="1">
    <source>
        <dbReference type="SAM" id="SignalP"/>
    </source>
</evidence>
<dbReference type="Pfam" id="PF13385">
    <property type="entry name" value="Laminin_G_3"/>
    <property type="match status" value="1"/>
</dbReference>
<sequence length="501" mass="54752">MMKILWLSIFCAGIFTACSNSDHAGVLSETESGESIAGMLFTEAGTPAAKAAVYIVREDFNAAHDTILAESKTAEDGSFVLETQKLSAGNYSVLFENADENLAAKTAITLGDGNAKNFGDTLNISATILPTATVAIPFSEMPLDAGDTLCLTGTLVCKNITASDKQNGVVILSGIPAAEYNRLEIFGEESESVSVSWKIESGSTFVANKDDANAAAHTFSRTLADLNFGKLPNTLDSVPFSIWLLTNANHPLLVNEMGDVLPSEKIYAAGDSSLYRVIIPQFNYAENRMQKISQLNAEISAYSFNRIRYAAPWDSLTSAGIFAGGKEFGNVTPDSVSNFEIFQDGKFAISFWMKLDKNAFGKDSSVALFTAMQDSLGFVIRQNRFNNYKSIGVELFVNADTVLISDTTIYGSAKILDGNWHYYAVILRGDHIHVMLDGKVIHNTDFNLAKGFGKLENFVIGDSRLNGIVDELKIYDGTQDTLWMRSVYEMERPEQNPWNEI</sequence>
<dbReference type="PROSITE" id="PS51257">
    <property type="entry name" value="PROKAR_LIPOPROTEIN"/>
    <property type="match status" value="1"/>
</dbReference>
<dbReference type="SUPFAM" id="SSF49899">
    <property type="entry name" value="Concanavalin A-like lectins/glucanases"/>
    <property type="match status" value="1"/>
</dbReference>
<evidence type="ECO:0000313" key="2">
    <source>
        <dbReference type="EMBL" id="PWL03935.1"/>
    </source>
</evidence>
<keyword evidence="1" id="KW-0732">Signal</keyword>
<dbReference type="InterPro" id="IPR013320">
    <property type="entry name" value="ConA-like_dom_sf"/>
</dbReference>
<proteinExistence type="predicted"/>
<feature type="signal peptide" evidence="1">
    <location>
        <begin position="1"/>
        <end position="24"/>
    </location>
</feature>
<organism evidence="2 3">
    <name type="scientific">Hallerella porci</name>
    <dbReference type="NCBI Taxonomy" id="1945871"/>
    <lineage>
        <taxon>Bacteria</taxon>
        <taxon>Pseudomonadati</taxon>
        <taxon>Fibrobacterota</taxon>
        <taxon>Fibrobacteria</taxon>
        <taxon>Fibrobacterales</taxon>
        <taxon>Fibrobacteraceae</taxon>
        <taxon>Hallerella</taxon>
    </lineage>
</organism>
<comment type="caution">
    <text evidence="2">The sequence shown here is derived from an EMBL/GenBank/DDBJ whole genome shotgun (WGS) entry which is preliminary data.</text>
</comment>
<protein>
    <submittedName>
        <fullName evidence="2">Concanavalin A-like lectin/glucanase superfamily protein</fullName>
    </submittedName>
</protein>
<dbReference type="Gene3D" id="2.60.120.200">
    <property type="match status" value="1"/>
</dbReference>
<name>A0ABX5LRE7_9BACT</name>
<feature type="chain" id="PRO_5047387565" evidence="1">
    <location>
        <begin position="25"/>
        <end position="501"/>
    </location>
</feature>
<dbReference type="RefSeq" id="WP_106197558.1">
    <property type="nucleotide sequence ID" value="NZ_JAXEIU010000031.1"/>
</dbReference>
<keyword evidence="3" id="KW-1185">Reference proteome</keyword>
<reference evidence="2 3" key="1">
    <citation type="submission" date="2018-05" db="EMBL/GenBank/DDBJ databases">
        <title>Animal gut microbial communities from fecal samples from Wisconsin, USA.</title>
        <authorList>
            <person name="Neumann A."/>
        </authorList>
    </citation>
    <scope>NUCLEOTIDE SEQUENCE [LARGE SCALE GENOMIC DNA]</scope>
    <source>
        <strain evidence="2 3">UWS4</strain>
    </source>
</reference>
<evidence type="ECO:0000313" key="3">
    <source>
        <dbReference type="Proteomes" id="UP000245523"/>
    </source>
</evidence>